<keyword evidence="8" id="KW-1003">Cell membrane</keyword>
<comment type="function">
    <text evidence="8">This protein is part of the stalk that links CF(0) to CF(1). It either transmits conformational changes from CF(0) to CF(1) or is implicated in proton conduction.</text>
</comment>
<keyword evidence="6 8" id="KW-0139">CF(1)</keyword>
<dbReference type="RefSeq" id="WP_200611961.1">
    <property type="nucleotide sequence ID" value="NZ_JAEHHL010000010.1"/>
</dbReference>
<evidence type="ECO:0000256" key="7">
    <source>
        <dbReference type="ARBA" id="ARBA00023310"/>
    </source>
</evidence>
<dbReference type="NCBIfam" id="NF004402">
    <property type="entry name" value="PRK05758.2-2"/>
    <property type="match status" value="1"/>
</dbReference>
<evidence type="ECO:0000256" key="8">
    <source>
        <dbReference type="HAMAP-Rule" id="MF_01416"/>
    </source>
</evidence>
<keyword evidence="5 8" id="KW-0472">Membrane</keyword>
<dbReference type="PANTHER" id="PTHR11910">
    <property type="entry name" value="ATP SYNTHASE DELTA CHAIN"/>
    <property type="match status" value="1"/>
</dbReference>
<dbReference type="AlphaFoldDB" id="A0A8J7MAA8"/>
<dbReference type="Proteomes" id="UP000655420">
    <property type="component" value="Unassembled WGS sequence"/>
</dbReference>
<evidence type="ECO:0000256" key="6">
    <source>
        <dbReference type="ARBA" id="ARBA00023196"/>
    </source>
</evidence>
<dbReference type="InterPro" id="IPR026015">
    <property type="entry name" value="ATP_synth_OSCP/delta_N_sf"/>
</dbReference>
<dbReference type="NCBIfam" id="TIGR01145">
    <property type="entry name" value="ATP_synt_delta"/>
    <property type="match status" value="1"/>
</dbReference>
<keyword evidence="9" id="KW-0175">Coiled coil</keyword>
<organism evidence="10 11">
    <name type="scientific">Thermohalobaculum xanthum</name>
    <dbReference type="NCBI Taxonomy" id="2753746"/>
    <lineage>
        <taxon>Bacteria</taxon>
        <taxon>Pseudomonadati</taxon>
        <taxon>Pseudomonadota</taxon>
        <taxon>Alphaproteobacteria</taxon>
        <taxon>Rhodobacterales</taxon>
        <taxon>Paracoccaceae</taxon>
        <taxon>Thermohalobaculum</taxon>
    </lineage>
</organism>
<comment type="subcellular location">
    <subcellularLocation>
        <location evidence="8">Cell membrane</location>
        <topology evidence="8">Peripheral membrane protein</topology>
    </subcellularLocation>
    <subcellularLocation>
        <location evidence="1">Membrane</location>
    </subcellularLocation>
</comment>
<keyword evidence="7 8" id="KW-0066">ATP synthesis</keyword>
<dbReference type="HAMAP" id="MF_01416">
    <property type="entry name" value="ATP_synth_delta_bact"/>
    <property type="match status" value="1"/>
</dbReference>
<comment type="function">
    <text evidence="8">F(1)F(0) ATP synthase produces ATP from ADP in the presence of a proton or sodium gradient. F-type ATPases consist of two structural domains, F(1) containing the extramembraneous catalytic core and F(0) containing the membrane proton channel, linked together by a central stalk and a peripheral stalk. During catalysis, ATP synthesis in the catalytic domain of F(1) is coupled via a rotary mechanism of the central stalk subunits to proton translocation.</text>
</comment>
<accession>A0A8J7MAA8</accession>
<evidence type="ECO:0000256" key="5">
    <source>
        <dbReference type="ARBA" id="ARBA00023136"/>
    </source>
</evidence>
<gene>
    <name evidence="8" type="primary">atpH</name>
    <name evidence="10" type="ORF">H0I76_15890</name>
</gene>
<dbReference type="Gene3D" id="1.10.520.20">
    <property type="entry name" value="N-terminal domain of the delta subunit of the F1F0-ATP synthase"/>
    <property type="match status" value="1"/>
</dbReference>
<dbReference type="GO" id="GO:0005886">
    <property type="term" value="C:plasma membrane"/>
    <property type="evidence" value="ECO:0007669"/>
    <property type="project" value="UniProtKB-SubCell"/>
</dbReference>
<evidence type="ECO:0000256" key="9">
    <source>
        <dbReference type="SAM" id="Coils"/>
    </source>
</evidence>
<proteinExistence type="inferred from homology"/>
<dbReference type="PROSITE" id="PS00389">
    <property type="entry name" value="ATPASE_DELTA"/>
    <property type="match status" value="1"/>
</dbReference>
<name>A0A8J7MAA8_9RHOB</name>
<evidence type="ECO:0000256" key="4">
    <source>
        <dbReference type="ARBA" id="ARBA00023065"/>
    </source>
</evidence>
<protein>
    <recommendedName>
        <fullName evidence="8">ATP synthase subunit delta</fullName>
    </recommendedName>
    <alternativeName>
        <fullName evidence="8">ATP synthase F(1) sector subunit delta</fullName>
    </alternativeName>
    <alternativeName>
        <fullName evidence="8">F-type ATPase subunit delta</fullName>
        <shortName evidence="8">F-ATPase subunit delta</shortName>
    </alternativeName>
</protein>
<dbReference type="SUPFAM" id="SSF47928">
    <property type="entry name" value="N-terminal domain of the delta subunit of the F1F0-ATP synthase"/>
    <property type="match status" value="1"/>
</dbReference>
<dbReference type="GO" id="GO:0045259">
    <property type="term" value="C:proton-transporting ATP synthase complex"/>
    <property type="evidence" value="ECO:0007669"/>
    <property type="project" value="UniProtKB-KW"/>
</dbReference>
<reference evidence="10" key="1">
    <citation type="submission" date="2020-12" db="EMBL/GenBank/DDBJ databases">
        <title>Bacterial taxonomy.</title>
        <authorList>
            <person name="Pan X."/>
        </authorList>
    </citation>
    <scope>NUCLEOTIDE SEQUENCE</scope>
    <source>
        <strain evidence="10">M0105</strain>
    </source>
</reference>
<keyword evidence="3 8" id="KW-0375">Hydrogen ion transport</keyword>
<dbReference type="GO" id="GO:0046933">
    <property type="term" value="F:proton-transporting ATP synthase activity, rotational mechanism"/>
    <property type="evidence" value="ECO:0007669"/>
    <property type="project" value="UniProtKB-UniRule"/>
</dbReference>
<dbReference type="NCBIfam" id="NF004406">
    <property type="entry name" value="PRK05758.3-2"/>
    <property type="match status" value="1"/>
</dbReference>
<evidence type="ECO:0000313" key="10">
    <source>
        <dbReference type="EMBL" id="MBK0400680.1"/>
    </source>
</evidence>
<sequence length="186" mass="19732">MSETSSLSASIAGRYATALFELAQESGALETAEADIARLAEALEASEDLRSLIASPIYSRDAQSRAMAAVGKALDLSELTGNLIGLMAAKRRLFVLPQLISTFRALMAEYRGEITAEVTAARALSDAQLASLSETLKGATGREVKLNVKVDEDLIGGLIVKVGSRMIDTSIRSRLASLQNVMKEVG</sequence>
<dbReference type="PRINTS" id="PR00125">
    <property type="entry name" value="ATPASEDELTA"/>
</dbReference>
<feature type="coiled-coil region" evidence="9">
    <location>
        <begin position="22"/>
        <end position="49"/>
    </location>
</feature>
<keyword evidence="4 8" id="KW-0406">Ion transport</keyword>
<comment type="similarity">
    <text evidence="8">Belongs to the ATPase delta chain family.</text>
</comment>
<dbReference type="Pfam" id="PF00213">
    <property type="entry name" value="OSCP"/>
    <property type="match status" value="1"/>
</dbReference>
<evidence type="ECO:0000256" key="2">
    <source>
        <dbReference type="ARBA" id="ARBA00022448"/>
    </source>
</evidence>
<dbReference type="EMBL" id="JAEHHL010000010">
    <property type="protein sequence ID" value="MBK0400680.1"/>
    <property type="molecule type" value="Genomic_DNA"/>
</dbReference>
<keyword evidence="2 8" id="KW-0813">Transport</keyword>
<dbReference type="InterPro" id="IPR020781">
    <property type="entry name" value="ATPase_OSCP/d_CS"/>
</dbReference>
<keyword evidence="11" id="KW-1185">Reference proteome</keyword>
<comment type="caution">
    <text evidence="10">The sequence shown here is derived from an EMBL/GenBank/DDBJ whole genome shotgun (WGS) entry which is preliminary data.</text>
</comment>
<evidence type="ECO:0000313" key="11">
    <source>
        <dbReference type="Proteomes" id="UP000655420"/>
    </source>
</evidence>
<evidence type="ECO:0000256" key="3">
    <source>
        <dbReference type="ARBA" id="ARBA00022781"/>
    </source>
</evidence>
<evidence type="ECO:0000256" key="1">
    <source>
        <dbReference type="ARBA" id="ARBA00004370"/>
    </source>
</evidence>
<dbReference type="InterPro" id="IPR000711">
    <property type="entry name" value="ATPase_OSCP/dsu"/>
</dbReference>